<feature type="transmembrane region" description="Helical" evidence="7">
    <location>
        <begin position="440"/>
        <end position="459"/>
    </location>
</feature>
<dbReference type="PIRSF" id="PIRSF006060">
    <property type="entry name" value="AA_transporter"/>
    <property type="match status" value="1"/>
</dbReference>
<dbReference type="PANTHER" id="PTHR42770:SF7">
    <property type="entry name" value="MEMBRANE PROTEIN"/>
    <property type="match status" value="1"/>
</dbReference>
<keyword evidence="5 7" id="KW-0472">Membrane</keyword>
<keyword evidence="9" id="KW-1185">Reference proteome</keyword>
<evidence type="ECO:0000256" key="3">
    <source>
        <dbReference type="ARBA" id="ARBA00022692"/>
    </source>
</evidence>
<evidence type="ECO:0000256" key="7">
    <source>
        <dbReference type="SAM" id="Phobius"/>
    </source>
</evidence>
<gene>
    <name evidence="8" type="ORF">LZC95_09465</name>
</gene>
<keyword evidence="3 7" id="KW-0812">Transmembrane</keyword>
<feature type="transmembrane region" description="Helical" evidence="7">
    <location>
        <begin position="310"/>
        <end position="335"/>
    </location>
</feature>
<feature type="transmembrane region" description="Helical" evidence="7">
    <location>
        <begin position="380"/>
        <end position="403"/>
    </location>
</feature>
<dbReference type="Pfam" id="PF13520">
    <property type="entry name" value="AA_permease_2"/>
    <property type="match status" value="1"/>
</dbReference>
<evidence type="ECO:0000313" key="9">
    <source>
        <dbReference type="Proteomes" id="UP001379533"/>
    </source>
</evidence>
<evidence type="ECO:0000313" key="8">
    <source>
        <dbReference type="EMBL" id="WXA97061.1"/>
    </source>
</evidence>
<organism evidence="8 9">
    <name type="scientific">Pendulispora brunnea</name>
    <dbReference type="NCBI Taxonomy" id="2905690"/>
    <lineage>
        <taxon>Bacteria</taxon>
        <taxon>Pseudomonadati</taxon>
        <taxon>Myxococcota</taxon>
        <taxon>Myxococcia</taxon>
        <taxon>Myxococcales</taxon>
        <taxon>Sorangiineae</taxon>
        <taxon>Pendulisporaceae</taxon>
        <taxon>Pendulispora</taxon>
    </lineage>
</organism>
<protein>
    <submittedName>
        <fullName evidence="8">APC family permease</fullName>
    </submittedName>
</protein>
<keyword evidence="4 7" id="KW-1133">Transmembrane helix</keyword>
<evidence type="ECO:0000256" key="4">
    <source>
        <dbReference type="ARBA" id="ARBA00022989"/>
    </source>
</evidence>
<feature type="transmembrane region" description="Helical" evidence="7">
    <location>
        <begin position="109"/>
        <end position="133"/>
    </location>
</feature>
<sequence>MSETHLEASRDASRSSADVGAPQGLERRIGTLGATAMNMTQMCGIGPFITIPTMVATLGGPQAIFGWIVGALIVLADGLVWAELGAAMPSAGGTYVYLREAFQYRTGRLMPFLFVWTAILFIPLLMSTGVIGLVQYLGYLVPAVVDAEGHANMTGHIVGIGVVGVVIAALYRNIGEVNKLNNAFFYVMLISVFGVIIASYSHFHSEYAFAYPEGAFKMGGSFFTGLGAALIIAVYDYLGYNNSCYLAAEVKNPGRALPRSIVYSILGIMGLYLFLQVGVLGVLPWQEVAKSSSIASLVVETAWGKTAANILTGLIIITAFASVFAGLLGGSRVPYEAARDRVFLPLFGKLHPKSHFPHISLLILGVITAIGSLFDLTQVIAVLTAVFVLVQSVAQIVALIVLRKRQPNLHRPYRQWLYPLPCIIALAGWIYLYASAGTQPIIFSLVWLALGIGAFMIWAKLEKIWPYGSKEIREEFVGKPALD</sequence>
<dbReference type="Proteomes" id="UP001379533">
    <property type="component" value="Chromosome"/>
</dbReference>
<feature type="transmembrane region" description="Helical" evidence="7">
    <location>
        <begin position="183"/>
        <end position="202"/>
    </location>
</feature>
<accession>A0ABZ2KEP3</accession>
<feature type="transmembrane region" description="Helical" evidence="7">
    <location>
        <begin position="415"/>
        <end position="434"/>
    </location>
</feature>
<keyword evidence="2" id="KW-1003">Cell membrane</keyword>
<evidence type="ECO:0000256" key="2">
    <source>
        <dbReference type="ARBA" id="ARBA00022475"/>
    </source>
</evidence>
<dbReference type="InterPro" id="IPR002293">
    <property type="entry name" value="AA/rel_permease1"/>
</dbReference>
<dbReference type="Gene3D" id="1.20.1740.10">
    <property type="entry name" value="Amino acid/polyamine transporter I"/>
    <property type="match status" value="1"/>
</dbReference>
<dbReference type="RefSeq" id="WP_394847677.1">
    <property type="nucleotide sequence ID" value="NZ_CP089982.1"/>
</dbReference>
<dbReference type="PANTHER" id="PTHR42770">
    <property type="entry name" value="AMINO ACID TRANSPORTER-RELATED"/>
    <property type="match status" value="1"/>
</dbReference>
<feature type="transmembrane region" description="Helical" evidence="7">
    <location>
        <begin position="222"/>
        <end position="240"/>
    </location>
</feature>
<dbReference type="EMBL" id="CP089982">
    <property type="protein sequence ID" value="WXA97061.1"/>
    <property type="molecule type" value="Genomic_DNA"/>
</dbReference>
<feature type="transmembrane region" description="Helical" evidence="7">
    <location>
        <begin position="153"/>
        <end position="171"/>
    </location>
</feature>
<evidence type="ECO:0000256" key="5">
    <source>
        <dbReference type="ARBA" id="ARBA00023136"/>
    </source>
</evidence>
<name>A0ABZ2KEP3_9BACT</name>
<reference evidence="8 9" key="1">
    <citation type="submission" date="2021-12" db="EMBL/GenBank/DDBJ databases">
        <title>Discovery of the Pendulisporaceae a myxobacterial family with distinct sporulation behavior and unique specialized metabolism.</title>
        <authorList>
            <person name="Garcia R."/>
            <person name="Popoff A."/>
            <person name="Bader C.D."/>
            <person name="Loehr J."/>
            <person name="Walesch S."/>
            <person name="Walt C."/>
            <person name="Boldt J."/>
            <person name="Bunk B."/>
            <person name="Haeckl F.J.F.P.J."/>
            <person name="Gunesch A.P."/>
            <person name="Birkelbach J."/>
            <person name="Nuebel U."/>
            <person name="Pietschmann T."/>
            <person name="Bach T."/>
            <person name="Mueller R."/>
        </authorList>
    </citation>
    <scope>NUCLEOTIDE SEQUENCE [LARGE SCALE GENOMIC DNA]</scope>
    <source>
        <strain evidence="8 9">MSr12523</strain>
    </source>
</reference>
<dbReference type="InterPro" id="IPR050367">
    <property type="entry name" value="APC_superfamily"/>
</dbReference>
<feature type="transmembrane region" description="Helical" evidence="7">
    <location>
        <begin position="261"/>
        <end position="283"/>
    </location>
</feature>
<comment type="subcellular location">
    <subcellularLocation>
        <location evidence="1">Cell membrane</location>
        <topology evidence="1">Multi-pass membrane protein</topology>
    </subcellularLocation>
</comment>
<evidence type="ECO:0000256" key="6">
    <source>
        <dbReference type="SAM" id="MobiDB-lite"/>
    </source>
</evidence>
<feature type="transmembrane region" description="Helical" evidence="7">
    <location>
        <begin position="356"/>
        <end position="374"/>
    </location>
</feature>
<evidence type="ECO:0000256" key="1">
    <source>
        <dbReference type="ARBA" id="ARBA00004651"/>
    </source>
</evidence>
<feature type="region of interest" description="Disordered" evidence="6">
    <location>
        <begin position="1"/>
        <end position="20"/>
    </location>
</feature>
<proteinExistence type="predicted"/>
<feature type="compositionally biased region" description="Basic and acidic residues" evidence="6">
    <location>
        <begin position="1"/>
        <end position="13"/>
    </location>
</feature>